<name>A0ABT9Q5T3_9ACTN</name>
<comment type="caution">
    <text evidence="1">The sequence shown here is derived from an EMBL/GenBank/DDBJ whole genome shotgun (WGS) entry which is preliminary data.</text>
</comment>
<dbReference type="Proteomes" id="UP001225356">
    <property type="component" value="Unassembled WGS sequence"/>
</dbReference>
<evidence type="ECO:0000313" key="2">
    <source>
        <dbReference type="Proteomes" id="UP001225356"/>
    </source>
</evidence>
<accession>A0ABT9Q5T3</accession>
<proteinExistence type="predicted"/>
<evidence type="ECO:0000313" key="1">
    <source>
        <dbReference type="EMBL" id="MDP9841489.1"/>
    </source>
</evidence>
<organism evidence="1 2">
    <name type="scientific">Streptosporangium lutulentum</name>
    <dbReference type="NCBI Taxonomy" id="1461250"/>
    <lineage>
        <taxon>Bacteria</taxon>
        <taxon>Bacillati</taxon>
        <taxon>Actinomycetota</taxon>
        <taxon>Actinomycetes</taxon>
        <taxon>Streptosporangiales</taxon>
        <taxon>Streptosporangiaceae</taxon>
        <taxon>Streptosporangium</taxon>
    </lineage>
</organism>
<keyword evidence="2" id="KW-1185">Reference proteome</keyword>
<reference evidence="1 2" key="1">
    <citation type="submission" date="2023-07" db="EMBL/GenBank/DDBJ databases">
        <title>Sequencing the genomes of 1000 actinobacteria strains.</title>
        <authorList>
            <person name="Klenk H.-P."/>
        </authorList>
    </citation>
    <scope>NUCLEOTIDE SEQUENCE [LARGE SCALE GENOMIC DNA]</scope>
    <source>
        <strain evidence="1 2">DSM 46740</strain>
    </source>
</reference>
<dbReference type="RefSeq" id="WP_307554861.1">
    <property type="nucleotide sequence ID" value="NZ_JAUSQU010000001.1"/>
</dbReference>
<gene>
    <name evidence="1" type="ORF">J2853_000700</name>
</gene>
<dbReference type="EMBL" id="JAUSQU010000001">
    <property type="protein sequence ID" value="MDP9841489.1"/>
    <property type="molecule type" value="Genomic_DNA"/>
</dbReference>
<protein>
    <submittedName>
        <fullName evidence="1">Uncharacterized protein</fullName>
    </submittedName>
</protein>
<sequence length="100" mass="11529">MEALHPRRVAWEGARVFVSAANKNTYRWLSDTVEQHLGAPYRLKLSRTRLRLQSEADTALSEFSEAGAWRVRLDELLDSRPDVAPLLTRIVRETSTRLPR</sequence>